<dbReference type="PROSITE" id="PS51704">
    <property type="entry name" value="GP_PDE"/>
    <property type="match status" value="1"/>
</dbReference>
<dbReference type="KEGG" id="pbt:ING2E5B_2140"/>
<dbReference type="HOGENOM" id="CLU_030006_9_0_10"/>
<organism evidence="2 3">
    <name type="scientific">Fermentimonas caenicola</name>
    <dbReference type="NCBI Taxonomy" id="1562970"/>
    <lineage>
        <taxon>Bacteria</taxon>
        <taxon>Pseudomonadati</taxon>
        <taxon>Bacteroidota</taxon>
        <taxon>Bacteroidia</taxon>
        <taxon>Bacteroidales</taxon>
        <taxon>Dysgonomonadaceae</taxon>
        <taxon>Fermentimonas</taxon>
    </lineage>
</organism>
<proteinExistence type="predicted"/>
<dbReference type="GO" id="GO:0006644">
    <property type="term" value="P:phospholipid metabolic process"/>
    <property type="evidence" value="ECO:0007669"/>
    <property type="project" value="TreeGrafter"/>
</dbReference>
<reference evidence="2 3" key="1">
    <citation type="submission" date="2014-08" db="EMBL/GenBank/DDBJ databases">
        <authorList>
            <person name="Wibberg D."/>
        </authorList>
    </citation>
    <scope>NUCLEOTIDE SEQUENCE [LARGE SCALE GENOMIC DNA]</scope>
    <source>
        <strain evidence="3">ING2-E5B</strain>
    </source>
</reference>
<feature type="domain" description="GP-PDE" evidence="1">
    <location>
        <begin position="58"/>
        <end position="304"/>
    </location>
</feature>
<accession>A0A098C376</accession>
<dbReference type="AlphaFoldDB" id="A0A098C376"/>
<gene>
    <name evidence="2" type="ORF">ING2E5B_2140</name>
</gene>
<dbReference type="GO" id="GO:0070291">
    <property type="term" value="P:N-acylethanolamine metabolic process"/>
    <property type="evidence" value="ECO:0007669"/>
    <property type="project" value="TreeGrafter"/>
</dbReference>
<sequence length="307" mass="34939">MNSKSDNVIKILYLSVAVLALLLSAAGCGSKEGKENYLKFKKISDTHEYFAYKADSTLLISGHRGTKEEGYPENSIEGFQQALSRVPLFFEVDPRLTKDSVIVLMHDETIDRTTNASGKLSDYTYEELLSIRLKDHEGNITASMIPKLEEVFEWCKGKSVVNLDRKDVPHQMIVDLIQKHKAEKYVMLTVHTGAQARYYHDRLPGIMLSVAVRNEAEYEDIDISGVPWENMIAYVGQSINESNRHIVEKLHANGVRCMVSFAPTHDRLRTTEQRMAAYLREVENSVYKPDIIESDYPVEVWSVFGDQ</sequence>
<dbReference type="GO" id="GO:0008889">
    <property type="term" value="F:glycerophosphodiester phosphodiesterase activity"/>
    <property type="evidence" value="ECO:0007669"/>
    <property type="project" value="TreeGrafter"/>
</dbReference>
<evidence type="ECO:0000313" key="3">
    <source>
        <dbReference type="Proteomes" id="UP000032417"/>
    </source>
</evidence>
<dbReference type="Proteomes" id="UP000032417">
    <property type="component" value="Chromosome 1"/>
</dbReference>
<name>A0A098C376_9BACT</name>
<dbReference type="EMBL" id="LN515532">
    <property type="protein sequence ID" value="CEA16868.1"/>
    <property type="molecule type" value="Genomic_DNA"/>
</dbReference>
<dbReference type="CDD" id="cd08566">
    <property type="entry name" value="GDPD_AtGDE_like"/>
    <property type="match status" value="1"/>
</dbReference>
<dbReference type="Pfam" id="PF03009">
    <property type="entry name" value="GDPD"/>
    <property type="match status" value="1"/>
</dbReference>
<evidence type="ECO:0000259" key="1">
    <source>
        <dbReference type="PROSITE" id="PS51704"/>
    </source>
</evidence>
<dbReference type="PANTHER" id="PTHR46320:SF1">
    <property type="entry name" value="GLYCEROPHOSPHODIESTER PHOSPHODIESTERASE 1"/>
    <property type="match status" value="1"/>
</dbReference>
<dbReference type="InterPro" id="IPR017946">
    <property type="entry name" value="PLC-like_Pdiesterase_TIM-brl"/>
</dbReference>
<protein>
    <recommendedName>
        <fullName evidence="1">GP-PDE domain-containing protein</fullName>
    </recommendedName>
</protein>
<dbReference type="PATRIC" id="fig|1562970.3.peg.2114"/>
<dbReference type="PROSITE" id="PS51257">
    <property type="entry name" value="PROKAR_LIPOPROTEIN"/>
    <property type="match status" value="1"/>
</dbReference>
<keyword evidence="3" id="KW-1185">Reference proteome</keyword>
<dbReference type="InterPro" id="IPR030395">
    <property type="entry name" value="GP_PDE_dom"/>
</dbReference>
<dbReference type="PANTHER" id="PTHR46320">
    <property type="entry name" value="GLYCEROPHOSPHODIESTER PHOSPHODIESTERASE 1"/>
    <property type="match status" value="1"/>
</dbReference>
<dbReference type="GO" id="GO:0006580">
    <property type="term" value="P:ethanolamine metabolic process"/>
    <property type="evidence" value="ECO:0007669"/>
    <property type="project" value="TreeGrafter"/>
</dbReference>
<dbReference type="STRING" id="1562970.ING2E5B_2140"/>
<evidence type="ECO:0000313" key="2">
    <source>
        <dbReference type="EMBL" id="CEA16868.1"/>
    </source>
</evidence>
<dbReference type="SUPFAM" id="SSF51695">
    <property type="entry name" value="PLC-like phosphodiesterases"/>
    <property type="match status" value="1"/>
</dbReference>
<dbReference type="GO" id="GO:0005886">
    <property type="term" value="C:plasma membrane"/>
    <property type="evidence" value="ECO:0007669"/>
    <property type="project" value="TreeGrafter"/>
</dbReference>
<dbReference type="Gene3D" id="3.20.20.190">
    <property type="entry name" value="Phosphatidylinositol (PI) phosphodiesterase"/>
    <property type="match status" value="1"/>
</dbReference>